<dbReference type="Proteomes" id="UP000287247">
    <property type="component" value="Unassembled WGS sequence"/>
</dbReference>
<dbReference type="EMBL" id="BDQK01000017">
    <property type="protein sequence ID" value="GBF82554.1"/>
    <property type="molecule type" value="Genomic_DNA"/>
</dbReference>
<evidence type="ECO:0000256" key="2">
    <source>
        <dbReference type="SAM" id="Phobius"/>
    </source>
</evidence>
<dbReference type="AlphaFoldDB" id="A0A401IMR1"/>
<keyword evidence="2" id="KW-1133">Transmembrane helix</keyword>
<feature type="transmembrane region" description="Helical" evidence="2">
    <location>
        <begin position="57"/>
        <end position="81"/>
    </location>
</feature>
<name>A0A401IMR1_APHSA</name>
<organism evidence="3 4">
    <name type="scientific">Aphanothece sacrum FPU1</name>
    <dbReference type="NCBI Taxonomy" id="1920663"/>
    <lineage>
        <taxon>Bacteria</taxon>
        <taxon>Bacillati</taxon>
        <taxon>Cyanobacteriota</taxon>
        <taxon>Cyanophyceae</taxon>
        <taxon>Oscillatoriophycideae</taxon>
        <taxon>Chroococcales</taxon>
        <taxon>Aphanothecaceae</taxon>
        <taxon>Aphanothece</taxon>
    </lineage>
</organism>
<proteinExistence type="predicted"/>
<reference evidence="4" key="1">
    <citation type="submission" date="2017-05" db="EMBL/GenBank/DDBJ databases">
        <title>Physiological properties and genetic analysis related to exopolysaccharide production of fresh-water unicellular cyanobacterium Aphanothece sacrum, Suizenji Nori, that has been cultured as a food source in Japan.</title>
        <authorList>
            <person name="Kanesaki Y."/>
            <person name="Yoshikawa S."/>
            <person name="Ohki K."/>
        </authorList>
    </citation>
    <scope>NUCLEOTIDE SEQUENCE [LARGE SCALE GENOMIC DNA]</scope>
    <source>
        <strain evidence="4">FPU1</strain>
    </source>
</reference>
<evidence type="ECO:0000313" key="4">
    <source>
        <dbReference type="Proteomes" id="UP000287247"/>
    </source>
</evidence>
<evidence type="ECO:0000313" key="3">
    <source>
        <dbReference type="EMBL" id="GBF82554.1"/>
    </source>
</evidence>
<gene>
    <name evidence="3" type="ORF">AsFPU1_3984</name>
</gene>
<dbReference type="InterPro" id="IPR008164">
    <property type="entry name" value="XGLTT_rpt"/>
</dbReference>
<accession>A0A401IMR1</accession>
<evidence type="ECO:0000256" key="1">
    <source>
        <dbReference type="SAM" id="MobiDB-lite"/>
    </source>
</evidence>
<dbReference type="Pfam" id="PF01744">
    <property type="entry name" value="GLTT"/>
    <property type="match status" value="1"/>
</dbReference>
<comment type="caution">
    <text evidence="3">The sequence shown here is derived from an EMBL/GenBank/DDBJ whole genome shotgun (WGS) entry which is preliminary data.</text>
</comment>
<dbReference type="OrthoDB" id="428491at2"/>
<keyword evidence="2" id="KW-0812">Transmembrane</keyword>
<evidence type="ECO:0008006" key="5">
    <source>
        <dbReference type="Google" id="ProtNLM"/>
    </source>
</evidence>
<protein>
    <recommendedName>
        <fullName evidence="5">GLTT repeat (6 copies)</fullName>
    </recommendedName>
</protein>
<feature type="region of interest" description="Disordered" evidence="1">
    <location>
        <begin position="99"/>
        <end position="123"/>
    </location>
</feature>
<feature type="transmembrane region" description="Helical" evidence="2">
    <location>
        <begin position="26"/>
        <end position="51"/>
    </location>
</feature>
<keyword evidence="4" id="KW-1185">Reference proteome</keyword>
<sequence>MASELKPNKFISMQQTGVCDQKKPKLISIGITPTGYIAIGVTPMGIIAIGIVPMGIISFGAVAMGTIATGVVSMGIAAFGVETMSLLNLGQWQVGPVQLKSEPHNHHHPTQKDSTSDMPGMHH</sequence>
<keyword evidence="2" id="KW-0472">Membrane</keyword>